<reference evidence="2" key="1">
    <citation type="submission" date="2016-11" db="EMBL/GenBank/DDBJ databases">
        <authorList>
            <person name="Varghese N."/>
            <person name="Submissions S."/>
        </authorList>
    </citation>
    <scope>NUCLEOTIDE SEQUENCE [LARGE SCALE GENOMIC DNA]</scope>
    <source>
        <strain evidence="2">DSM 15449</strain>
    </source>
</reference>
<dbReference type="AlphaFoldDB" id="A0A1M5Q6B6"/>
<name>A0A1M5Q6B6_9FIRM</name>
<accession>A0A1M5Q6B6</accession>
<gene>
    <name evidence="1" type="ORF">SAMN02746098_00151</name>
</gene>
<organism evidence="1 2">
    <name type="scientific">Desulfosporosinus lacus DSM 15449</name>
    <dbReference type="NCBI Taxonomy" id="1121420"/>
    <lineage>
        <taxon>Bacteria</taxon>
        <taxon>Bacillati</taxon>
        <taxon>Bacillota</taxon>
        <taxon>Clostridia</taxon>
        <taxon>Eubacteriales</taxon>
        <taxon>Desulfitobacteriaceae</taxon>
        <taxon>Desulfosporosinus</taxon>
    </lineage>
</organism>
<dbReference type="STRING" id="1121420.SAMN02746098_00151"/>
<dbReference type="EMBL" id="FQXJ01000003">
    <property type="protein sequence ID" value="SHH09446.1"/>
    <property type="molecule type" value="Genomic_DNA"/>
</dbReference>
<evidence type="ECO:0000313" key="1">
    <source>
        <dbReference type="EMBL" id="SHH09446.1"/>
    </source>
</evidence>
<keyword evidence="2" id="KW-1185">Reference proteome</keyword>
<dbReference type="RefSeq" id="WP_073027075.1">
    <property type="nucleotide sequence ID" value="NZ_FQXJ01000003.1"/>
</dbReference>
<evidence type="ECO:0000313" key="2">
    <source>
        <dbReference type="Proteomes" id="UP000183954"/>
    </source>
</evidence>
<dbReference type="Proteomes" id="UP000183954">
    <property type="component" value="Unassembled WGS sequence"/>
</dbReference>
<proteinExistence type="predicted"/>
<dbReference type="OrthoDB" id="1799198at2"/>
<protein>
    <submittedName>
        <fullName evidence="1">Uncharacterized protein</fullName>
    </submittedName>
</protein>
<sequence length="72" mass="8542">MPTENQELKQFKDLLIKLTEPNESEKEILNLYLEQYGLNLFDHLYLVDLSLPILEKLDAIRILITARKEELQ</sequence>